<name>A0ACC1MH23_9PEZI</name>
<dbReference type="EMBL" id="JAPDGR010005202">
    <property type="protein sequence ID" value="KAJ2966240.1"/>
    <property type="molecule type" value="Genomic_DNA"/>
</dbReference>
<protein>
    <submittedName>
        <fullName evidence="1">Uncharacterized protein</fullName>
    </submittedName>
</protein>
<keyword evidence="2" id="KW-1185">Reference proteome</keyword>
<gene>
    <name evidence="1" type="ORF">NUW58_g10709</name>
</gene>
<accession>A0ACC1MH23</accession>
<dbReference type="Proteomes" id="UP001143856">
    <property type="component" value="Unassembled WGS sequence"/>
</dbReference>
<sequence length="279" mass="30966">MSRCTSVLTAHATAPRLTIKLPQASITPLLPAPIKGLFILFAIGYQMHNLPRDIGENVRAHARSAVAFWTYQVVRALNEDIAVESTRASDGTMTGVLMLMLADQLQPSTRWRSHYDGLMMMTRLRGGVEKLWHSSPHMRNGILTWIVGEVFANTTSPSHDQLTEITHPKNFKFLEMAWGESVTPVYIGSICPPALFVDVIRINHLRALATRGIAASPSFSSSSSSSSSEDDDAPVYTDAADAPEPHPRLLSSRLRRRPRRRIRRRAVLHTRAATRSAPP</sequence>
<organism evidence="1 2">
    <name type="scientific">Xylaria curta</name>
    <dbReference type="NCBI Taxonomy" id="42375"/>
    <lineage>
        <taxon>Eukaryota</taxon>
        <taxon>Fungi</taxon>
        <taxon>Dikarya</taxon>
        <taxon>Ascomycota</taxon>
        <taxon>Pezizomycotina</taxon>
        <taxon>Sordariomycetes</taxon>
        <taxon>Xylariomycetidae</taxon>
        <taxon>Xylariales</taxon>
        <taxon>Xylariaceae</taxon>
        <taxon>Xylaria</taxon>
    </lineage>
</organism>
<reference evidence="1" key="1">
    <citation type="submission" date="2022-10" db="EMBL/GenBank/DDBJ databases">
        <title>Genome Sequence of Xylaria curta.</title>
        <authorList>
            <person name="Buettner E."/>
        </authorList>
    </citation>
    <scope>NUCLEOTIDE SEQUENCE</scope>
    <source>
        <strain evidence="1">Babe10</strain>
    </source>
</reference>
<evidence type="ECO:0000313" key="2">
    <source>
        <dbReference type="Proteomes" id="UP001143856"/>
    </source>
</evidence>
<evidence type="ECO:0000313" key="1">
    <source>
        <dbReference type="EMBL" id="KAJ2966240.1"/>
    </source>
</evidence>
<comment type="caution">
    <text evidence="1">The sequence shown here is derived from an EMBL/GenBank/DDBJ whole genome shotgun (WGS) entry which is preliminary data.</text>
</comment>
<proteinExistence type="predicted"/>